<gene>
    <name evidence="3" type="primary">LOC108860645</name>
</gene>
<dbReference type="RefSeq" id="XP_018490009.1">
    <property type="nucleotide sequence ID" value="XM_018634507.2"/>
</dbReference>
<sequence length="114" mass="12323">MEGKGNARSSSSFFGPKEPTSSSTFKSIFPPPSKETTGNILSSKHGSLGQRKESTTCNLSSSLYYGGQDVYSGSTSNHTYPTVNKAHPREDNDASGNNSQDASRGNWWQGSLYY</sequence>
<feature type="compositionally biased region" description="Polar residues" evidence="1">
    <location>
        <begin position="7"/>
        <end position="26"/>
    </location>
</feature>
<evidence type="ECO:0000313" key="2">
    <source>
        <dbReference type="Proteomes" id="UP000504610"/>
    </source>
</evidence>
<feature type="compositionally biased region" description="Polar residues" evidence="1">
    <location>
        <begin position="34"/>
        <end position="45"/>
    </location>
</feature>
<dbReference type="PANTHER" id="PTHR33738">
    <property type="entry name" value="EMB|CAB82975.1"/>
    <property type="match status" value="1"/>
</dbReference>
<proteinExistence type="predicted"/>
<accession>A0A6J0NZA7</accession>
<evidence type="ECO:0000256" key="1">
    <source>
        <dbReference type="SAM" id="MobiDB-lite"/>
    </source>
</evidence>
<reference evidence="3" key="2">
    <citation type="submission" date="2025-08" db="UniProtKB">
        <authorList>
            <consortium name="RefSeq"/>
        </authorList>
    </citation>
    <scope>IDENTIFICATION</scope>
    <source>
        <tissue evidence="3">Leaf</tissue>
    </source>
</reference>
<dbReference type="AlphaFoldDB" id="A0A6J0NZA7"/>
<dbReference type="OrthoDB" id="1733797at2759"/>
<name>A0A6J0NZA7_RAPSA</name>
<reference evidence="2" key="1">
    <citation type="journal article" date="2019" name="Database">
        <title>The radish genome database (RadishGD): an integrated information resource for radish genomics.</title>
        <authorList>
            <person name="Yu H.J."/>
            <person name="Baek S."/>
            <person name="Lee Y.J."/>
            <person name="Cho A."/>
            <person name="Mun J.H."/>
        </authorList>
    </citation>
    <scope>NUCLEOTIDE SEQUENCE [LARGE SCALE GENOMIC DNA]</scope>
    <source>
        <strain evidence="2">cv. WK10039</strain>
    </source>
</reference>
<organism evidence="2 3">
    <name type="scientific">Raphanus sativus</name>
    <name type="common">Radish</name>
    <name type="synonym">Raphanus raphanistrum var. sativus</name>
    <dbReference type="NCBI Taxonomy" id="3726"/>
    <lineage>
        <taxon>Eukaryota</taxon>
        <taxon>Viridiplantae</taxon>
        <taxon>Streptophyta</taxon>
        <taxon>Embryophyta</taxon>
        <taxon>Tracheophyta</taxon>
        <taxon>Spermatophyta</taxon>
        <taxon>Magnoliopsida</taxon>
        <taxon>eudicotyledons</taxon>
        <taxon>Gunneridae</taxon>
        <taxon>Pentapetalae</taxon>
        <taxon>rosids</taxon>
        <taxon>malvids</taxon>
        <taxon>Brassicales</taxon>
        <taxon>Brassicaceae</taxon>
        <taxon>Brassiceae</taxon>
        <taxon>Raphanus</taxon>
    </lineage>
</organism>
<feature type="region of interest" description="Disordered" evidence="1">
    <location>
        <begin position="1"/>
        <end position="60"/>
    </location>
</feature>
<keyword evidence="2" id="KW-1185">Reference proteome</keyword>
<dbReference type="PANTHER" id="PTHR33738:SF8">
    <property type="entry name" value="OS05G0454500 PROTEIN"/>
    <property type="match status" value="1"/>
</dbReference>
<protein>
    <submittedName>
        <fullName evidence="3">Uncharacterized protein LOC108860645</fullName>
    </submittedName>
</protein>
<dbReference type="GeneID" id="108860645"/>
<evidence type="ECO:0000313" key="3">
    <source>
        <dbReference type="RefSeq" id="XP_018490009.1"/>
    </source>
</evidence>
<dbReference type="KEGG" id="rsz:108860645"/>
<feature type="compositionally biased region" description="Polar residues" evidence="1">
    <location>
        <begin position="94"/>
        <end position="114"/>
    </location>
</feature>
<dbReference type="Proteomes" id="UP000504610">
    <property type="component" value="Chromosome 5"/>
</dbReference>
<feature type="region of interest" description="Disordered" evidence="1">
    <location>
        <begin position="74"/>
        <end position="114"/>
    </location>
</feature>